<proteinExistence type="predicted"/>
<dbReference type="EMBL" id="FTPD01000015">
    <property type="protein sequence ID" value="SIT55441.1"/>
    <property type="molecule type" value="Genomic_DNA"/>
</dbReference>
<keyword evidence="3" id="KW-1185">Reference proteome</keyword>
<name>A0A1R3V6F5_9HYPH</name>
<dbReference type="InterPro" id="IPR050900">
    <property type="entry name" value="Transposase_IS3/IS150/IS904"/>
</dbReference>
<dbReference type="InterPro" id="IPR012337">
    <property type="entry name" value="RNaseH-like_sf"/>
</dbReference>
<dbReference type="Pfam" id="PF13276">
    <property type="entry name" value="HTH_21"/>
    <property type="match status" value="1"/>
</dbReference>
<dbReference type="Pfam" id="PF00665">
    <property type="entry name" value="rve"/>
    <property type="match status" value="1"/>
</dbReference>
<reference evidence="3" key="1">
    <citation type="submission" date="2017-01" db="EMBL/GenBank/DDBJ databases">
        <authorList>
            <person name="Brunel B."/>
        </authorList>
    </citation>
    <scope>NUCLEOTIDE SEQUENCE [LARGE SCALE GENOMIC DNA]</scope>
</reference>
<feature type="domain" description="Integrase catalytic" evidence="1">
    <location>
        <begin position="105"/>
        <end position="280"/>
    </location>
</feature>
<dbReference type="RefSeq" id="WP_078060887.1">
    <property type="nucleotide sequence ID" value="NZ_FTPD01000015.1"/>
</dbReference>
<organism evidence="2 3">
    <name type="scientific">Mesorhizobium prunaredense</name>
    <dbReference type="NCBI Taxonomy" id="1631249"/>
    <lineage>
        <taxon>Bacteria</taxon>
        <taxon>Pseudomonadati</taxon>
        <taxon>Pseudomonadota</taxon>
        <taxon>Alphaproteobacteria</taxon>
        <taxon>Hyphomicrobiales</taxon>
        <taxon>Phyllobacteriaceae</taxon>
        <taxon>Mesorhizobium</taxon>
    </lineage>
</organism>
<dbReference type="AlphaFoldDB" id="A0A1R3V6F5"/>
<dbReference type="Gene3D" id="3.30.420.10">
    <property type="entry name" value="Ribonuclease H-like superfamily/Ribonuclease H"/>
    <property type="match status" value="1"/>
</dbReference>
<dbReference type="PANTHER" id="PTHR46889">
    <property type="entry name" value="TRANSPOSASE INSF FOR INSERTION SEQUENCE IS3B-RELATED"/>
    <property type="match status" value="1"/>
</dbReference>
<dbReference type="InterPro" id="IPR036397">
    <property type="entry name" value="RNaseH_sf"/>
</dbReference>
<dbReference type="InterPro" id="IPR048020">
    <property type="entry name" value="Transpos_IS3"/>
</dbReference>
<dbReference type="PANTHER" id="PTHR46889:SF7">
    <property type="entry name" value="TRANSPOSASE FOR INSERTION SEQUENCE ELEMENT IS904"/>
    <property type="match status" value="1"/>
</dbReference>
<dbReference type="GO" id="GO:0015074">
    <property type="term" value="P:DNA integration"/>
    <property type="evidence" value="ECO:0007669"/>
    <property type="project" value="InterPro"/>
</dbReference>
<dbReference type="Proteomes" id="UP000188388">
    <property type="component" value="Unassembled WGS sequence"/>
</dbReference>
<evidence type="ECO:0000313" key="2">
    <source>
        <dbReference type="EMBL" id="SIT55441.1"/>
    </source>
</evidence>
<dbReference type="InterPro" id="IPR025948">
    <property type="entry name" value="HTH-like_dom"/>
</dbReference>
<dbReference type="SUPFAM" id="SSF53098">
    <property type="entry name" value="Ribonuclease H-like"/>
    <property type="match status" value="1"/>
</dbReference>
<sequence>MMVSGLQGMIAVERMCGLAGVSRSGYYRYWQASSPRREEAGLRDAIQRLALANPHYGYRRIAVLLGREAWHVNHKRVLRLMREDNLLCLRRAAFVPMTTNSRHGWRIVPNLARGLELADIDQLWVADITYVHLAEEFAYLAVVLDAFSRKVIGWALAIHLRAELAIEALDQAIAVRRPAPGSIIHHSDRGVQYACAEYAARLAAHDIQPSMSRVGNPYDNAKAERFMRTLKEEEADGRAYRDIDDARNRIGEFIDAVYNKQRLHSAIDYQSPDEYEAGLMRLRREAPAAIAETENCY</sequence>
<dbReference type="GO" id="GO:0003676">
    <property type="term" value="F:nucleic acid binding"/>
    <property type="evidence" value="ECO:0007669"/>
    <property type="project" value="InterPro"/>
</dbReference>
<accession>A0A1R3V6F5</accession>
<evidence type="ECO:0000259" key="1">
    <source>
        <dbReference type="PROSITE" id="PS50994"/>
    </source>
</evidence>
<evidence type="ECO:0000313" key="3">
    <source>
        <dbReference type="Proteomes" id="UP000188388"/>
    </source>
</evidence>
<protein>
    <submittedName>
        <fullName evidence="2">Integrase catalytic region</fullName>
    </submittedName>
</protein>
<dbReference type="STRING" id="1631249.BQ8794_220005"/>
<dbReference type="Pfam" id="PF13333">
    <property type="entry name" value="rve_2"/>
    <property type="match status" value="1"/>
</dbReference>
<dbReference type="InterPro" id="IPR001584">
    <property type="entry name" value="Integrase_cat-core"/>
</dbReference>
<gene>
    <name evidence="2" type="ORF">BQ8794_220005</name>
</gene>
<dbReference type="PROSITE" id="PS50994">
    <property type="entry name" value="INTEGRASE"/>
    <property type="match status" value="1"/>
</dbReference>
<dbReference type="NCBIfam" id="NF033516">
    <property type="entry name" value="transpos_IS3"/>
    <property type="match status" value="1"/>
</dbReference>